<evidence type="ECO:0000256" key="1">
    <source>
        <dbReference type="SAM" id="MobiDB-lite"/>
    </source>
</evidence>
<dbReference type="PIRSF" id="PIRSF008210">
    <property type="entry name" value="UCP008210"/>
    <property type="match status" value="1"/>
</dbReference>
<organism evidence="2 3">
    <name type="scientific">Thermoproteus uzoniensis (strain 768-20)</name>
    <dbReference type="NCBI Taxonomy" id="999630"/>
    <lineage>
        <taxon>Archaea</taxon>
        <taxon>Thermoproteota</taxon>
        <taxon>Thermoprotei</taxon>
        <taxon>Thermoproteales</taxon>
        <taxon>Thermoproteaceae</taxon>
        <taxon>Thermoproteus</taxon>
    </lineage>
</organism>
<dbReference type="InterPro" id="IPR014450">
    <property type="entry name" value="UCP008210"/>
</dbReference>
<dbReference type="AlphaFoldDB" id="F2L3W9"/>
<evidence type="ECO:0008006" key="4">
    <source>
        <dbReference type="Google" id="ProtNLM"/>
    </source>
</evidence>
<dbReference type="KEGG" id="tuz:TUZN_1821"/>
<reference evidence="2 3" key="1">
    <citation type="journal article" date="2011" name="J. Bacteriol.">
        <title>Complete genome sequence of the thermoacidophilic crenarchaeon Thermoproteus uzoniensis 768-20.</title>
        <authorList>
            <person name="Mardanov A.V."/>
            <person name="Gumerov V.M."/>
            <person name="Beletsky A.V."/>
            <person name="Prokofeva M.I."/>
            <person name="Bonch-Osmolovskaya E.A."/>
            <person name="Ravin N.V."/>
            <person name="Skryabin K.G."/>
        </authorList>
    </citation>
    <scope>NUCLEOTIDE SEQUENCE [LARGE SCALE GENOMIC DNA]</scope>
    <source>
        <strain evidence="2 3">768-20</strain>
    </source>
</reference>
<feature type="region of interest" description="Disordered" evidence="1">
    <location>
        <begin position="143"/>
        <end position="164"/>
    </location>
</feature>
<name>F2L3W9_THEU7</name>
<gene>
    <name evidence="2" type="ordered locus">TUZN_1821</name>
</gene>
<dbReference type="eggNOG" id="arCOG04123">
    <property type="taxonomic scope" value="Archaea"/>
</dbReference>
<protein>
    <recommendedName>
        <fullName evidence="4">DUF2153 domain-containing protein</fullName>
    </recommendedName>
</protein>
<dbReference type="Proteomes" id="UP000008138">
    <property type="component" value="Chromosome"/>
</dbReference>
<proteinExistence type="predicted"/>
<dbReference type="Pfam" id="PF09921">
    <property type="entry name" value="DUF2153"/>
    <property type="match status" value="1"/>
</dbReference>
<sequence>MSDEVAYMSDVPASEPIMDYLESMMERLEQWVKEQRRIVNDLEAHGKVMEAADRLTLLYSAQAMLGYIGRVLKDFESWLNNPLVTAIMPLDMLRRLEGMLREVAVKFIQVDIDHTSEYRDLLAKYAKEGRVPEVMTLYIMQRGGQGQGEGGERRRGGQETPRFF</sequence>
<evidence type="ECO:0000313" key="2">
    <source>
        <dbReference type="EMBL" id="AEA13281.1"/>
    </source>
</evidence>
<dbReference type="HOGENOM" id="CLU_142667_0_0_2"/>
<dbReference type="STRING" id="999630.TUZN_1821"/>
<reference key="2">
    <citation type="submission" date="2011-03" db="EMBL/GenBank/DDBJ databases">
        <title>Complete genome sequence of the thermoacidophilic crenarchaeon Thermoproteus uzoniensis 768-20.</title>
        <authorList>
            <person name="Mardanov A.V."/>
            <person name="Gumerov V.M."/>
            <person name="Beletsky A.V."/>
            <person name="Prokofeva M.I."/>
            <person name="Bonch-Osmolovskaya E.A."/>
            <person name="Ravin N.V."/>
            <person name="Skryabin K.G."/>
        </authorList>
    </citation>
    <scope>NUCLEOTIDE SEQUENCE</scope>
    <source>
        <strain>768-20</strain>
    </source>
</reference>
<dbReference type="EMBL" id="CP002590">
    <property type="protein sequence ID" value="AEA13281.1"/>
    <property type="molecule type" value="Genomic_DNA"/>
</dbReference>
<evidence type="ECO:0000313" key="3">
    <source>
        <dbReference type="Proteomes" id="UP000008138"/>
    </source>
</evidence>
<keyword evidence="3" id="KW-1185">Reference proteome</keyword>
<accession>F2L3W9</accession>